<gene>
    <name evidence="2" type="ORF">FHX81_1631</name>
</gene>
<evidence type="ECO:0000259" key="1">
    <source>
        <dbReference type="PROSITE" id="PS50104"/>
    </source>
</evidence>
<evidence type="ECO:0000313" key="2">
    <source>
        <dbReference type="EMBL" id="TQM79328.1"/>
    </source>
</evidence>
<dbReference type="GO" id="GO:0007165">
    <property type="term" value="P:signal transduction"/>
    <property type="evidence" value="ECO:0007669"/>
    <property type="project" value="InterPro"/>
</dbReference>
<dbReference type="InterPro" id="IPR035897">
    <property type="entry name" value="Toll_tir_struct_dom_sf"/>
</dbReference>
<comment type="caution">
    <text evidence="2">The sequence shown here is derived from an EMBL/GenBank/DDBJ whole genome shotgun (WGS) entry which is preliminary data.</text>
</comment>
<dbReference type="SUPFAM" id="SSF52200">
    <property type="entry name" value="Toll/Interleukin receptor TIR domain"/>
    <property type="match status" value="1"/>
</dbReference>
<reference evidence="2 3" key="1">
    <citation type="submission" date="2019-06" db="EMBL/GenBank/DDBJ databases">
        <title>Sequencing the genomes of 1000 actinobacteria strains.</title>
        <authorList>
            <person name="Klenk H.-P."/>
        </authorList>
    </citation>
    <scope>NUCLEOTIDE SEQUENCE [LARGE SCALE GENOMIC DNA]</scope>
    <source>
        <strain evidence="2 3">DSM 45456</strain>
    </source>
</reference>
<dbReference type="EMBL" id="VFPP01000001">
    <property type="protein sequence ID" value="TQM79328.1"/>
    <property type="molecule type" value="Genomic_DNA"/>
</dbReference>
<sequence>MGVNAFISHRGSDASLAERLATELKNAGVDVWLDNWEINLGDSIVERMQQGLSGSSYLILCYSVDGVAAPWIGREWMSALARQLDGHAVKILPVRLSGGQPPEILADIKYADLVRDWDAGVAQLRRALV</sequence>
<organism evidence="2 3">
    <name type="scientific">Saccharothrix saharensis</name>
    <dbReference type="NCBI Taxonomy" id="571190"/>
    <lineage>
        <taxon>Bacteria</taxon>
        <taxon>Bacillati</taxon>
        <taxon>Actinomycetota</taxon>
        <taxon>Actinomycetes</taxon>
        <taxon>Pseudonocardiales</taxon>
        <taxon>Pseudonocardiaceae</taxon>
        <taxon>Saccharothrix</taxon>
    </lineage>
</organism>
<protein>
    <submittedName>
        <fullName evidence="2">TIR domain-containing protein</fullName>
    </submittedName>
</protein>
<evidence type="ECO:0000313" key="3">
    <source>
        <dbReference type="Proteomes" id="UP000316628"/>
    </source>
</evidence>
<dbReference type="PROSITE" id="PS50104">
    <property type="entry name" value="TIR"/>
    <property type="match status" value="1"/>
</dbReference>
<dbReference type="Proteomes" id="UP000316628">
    <property type="component" value="Unassembled WGS sequence"/>
</dbReference>
<dbReference type="InterPro" id="IPR000157">
    <property type="entry name" value="TIR_dom"/>
</dbReference>
<dbReference type="OrthoDB" id="4961576at2"/>
<dbReference type="Pfam" id="PF13676">
    <property type="entry name" value="TIR_2"/>
    <property type="match status" value="1"/>
</dbReference>
<name>A0A543J938_9PSEU</name>
<dbReference type="Gene3D" id="3.40.50.10140">
    <property type="entry name" value="Toll/interleukin-1 receptor homology (TIR) domain"/>
    <property type="match status" value="1"/>
</dbReference>
<feature type="domain" description="TIR" evidence="1">
    <location>
        <begin position="1"/>
        <end position="128"/>
    </location>
</feature>
<accession>A0A543J938</accession>
<proteinExistence type="predicted"/>
<dbReference type="AlphaFoldDB" id="A0A543J938"/>
<keyword evidence="3" id="KW-1185">Reference proteome</keyword>
<dbReference type="RefSeq" id="WP_141976566.1">
    <property type="nucleotide sequence ID" value="NZ_VFPP01000001.1"/>
</dbReference>